<evidence type="ECO:0000313" key="2">
    <source>
        <dbReference type="EMBL" id="CAI2383525.1"/>
    </source>
</evidence>
<name>A0AAD2D8J9_EUPCR</name>
<accession>A0AAD2D8J9</accession>
<feature type="compositionally biased region" description="Polar residues" evidence="1">
    <location>
        <begin position="272"/>
        <end position="282"/>
    </location>
</feature>
<dbReference type="EMBL" id="CAMPGE010025801">
    <property type="protein sequence ID" value="CAI2383525.1"/>
    <property type="molecule type" value="Genomic_DNA"/>
</dbReference>
<organism evidence="2 3">
    <name type="scientific">Euplotes crassus</name>
    <dbReference type="NCBI Taxonomy" id="5936"/>
    <lineage>
        <taxon>Eukaryota</taxon>
        <taxon>Sar</taxon>
        <taxon>Alveolata</taxon>
        <taxon>Ciliophora</taxon>
        <taxon>Intramacronucleata</taxon>
        <taxon>Spirotrichea</taxon>
        <taxon>Hypotrichia</taxon>
        <taxon>Euplotida</taxon>
        <taxon>Euplotidae</taxon>
        <taxon>Moneuplotes</taxon>
    </lineage>
</organism>
<evidence type="ECO:0000256" key="1">
    <source>
        <dbReference type="SAM" id="MobiDB-lite"/>
    </source>
</evidence>
<dbReference type="Proteomes" id="UP001295684">
    <property type="component" value="Unassembled WGS sequence"/>
</dbReference>
<sequence length="282" mass="32253">MKPSKITYKTSAPLRITQKLWSPRGLVLAKGGRVHGGVKRGMKTINKNVLPISPLQLFSKNKKYIMFDFLKKDVKSVSPKRRNLNIKTLVALIPKKIPIRHISPSIRNPRLAKIDRHQSKKSKADYSGDFCLRVRKTKKTSSITNLQGLLSAIKTKETVKISKKSTNKVLRERIMSPIAKNISENLRYENLTSVLGRNKEALKNFIGFQELKKSNTRRHNTSHIQKFEVYKSMEEDGNDRSILRKFLNSDLLKESGESCFPDLSNGEESKRSSSINNEIIEY</sequence>
<gene>
    <name evidence="2" type="ORF">ECRASSUSDP1_LOCUS25028</name>
</gene>
<proteinExistence type="predicted"/>
<comment type="caution">
    <text evidence="2">The sequence shown here is derived from an EMBL/GenBank/DDBJ whole genome shotgun (WGS) entry which is preliminary data.</text>
</comment>
<keyword evidence="3" id="KW-1185">Reference proteome</keyword>
<dbReference type="AlphaFoldDB" id="A0AAD2D8J9"/>
<protein>
    <submittedName>
        <fullName evidence="2">Uncharacterized protein</fullName>
    </submittedName>
</protein>
<reference evidence="2" key="1">
    <citation type="submission" date="2023-07" db="EMBL/GenBank/DDBJ databases">
        <authorList>
            <consortium name="AG Swart"/>
            <person name="Singh M."/>
            <person name="Singh A."/>
            <person name="Seah K."/>
            <person name="Emmerich C."/>
        </authorList>
    </citation>
    <scope>NUCLEOTIDE SEQUENCE</scope>
    <source>
        <strain evidence="2">DP1</strain>
    </source>
</reference>
<feature type="region of interest" description="Disordered" evidence="1">
    <location>
        <begin position="262"/>
        <end position="282"/>
    </location>
</feature>
<evidence type="ECO:0000313" key="3">
    <source>
        <dbReference type="Proteomes" id="UP001295684"/>
    </source>
</evidence>